<name>A0A5C6CTK8_9BACT</name>
<proteinExistence type="predicted"/>
<keyword evidence="2" id="KW-1185">Reference proteome</keyword>
<sequence length="41" mass="4633">MIERGSTVVFRGAKAVFFRIFRGAKDDNNFPIPSYLPAETN</sequence>
<dbReference type="Proteomes" id="UP000316304">
    <property type="component" value="Unassembled WGS sequence"/>
</dbReference>
<protein>
    <submittedName>
        <fullName evidence="1">Uncharacterized protein</fullName>
    </submittedName>
</protein>
<dbReference type="AlphaFoldDB" id="A0A5C6CTK8"/>
<evidence type="ECO:0000313" key="2">
    <source>
        <dbReference type="Proteomes" id="UP000316304"/>
    </source>
</evidence>
<accession>A0A5C6CTK8</accession>
<reference evidence="1 2" key="1">
    <citation type="submission" date="2019-02" db="EMBL/GenBank/DDBJ databases">
        <title>Deep-cultivation of Planctomycetes and their phenomic and genomic characterization uncovers novel biology.</title>
        <authorList>
            <person name="Wiegand S."/>
            <person name="Jogler M."/>
            <person name="Boedeker C."/>
            <person name="Pinto D."/>
            <person name="Vollmers J."/>
            <person name="Rivas-Marin E."/>
            <person name="Kohn T."/>
            <person name="Peeters S.H."/>
            <person name="Heuer A."/>
            <person name="Rast P."/>
            <person name="Oberbeckmann S."/>
            <person name="Bunk B."/>
            <person name="Jeske O."/>
            <person name="Meyerdierks A."/>
            <person name="Storesund J.E."/>
            <person name="Kallscheuer N."/>
            <person name="Luecker S."/>
            <person name="Lage O.M."/>
            <person name="Pohl T."/>
            <person name="Merkel B.J."/>
            <person name="Hornburger P."/>
            <person name="Mueller R.-W."/>
            <person name="Bruemmer F."/>
            <person name="Labrenz M."/>
            <person name="Spormann A.M."/>
            <person name="Op Den Camp H."/>
            <person name="Overmann J."/>
            <person name="Amann R."/>
            <person name="Jetten M.S.M."/>
            <person name="Mascher T."/>
            <person name="Medema M.H."/>
            <person name="Devos D.P."/>
            <person name="Kaster A.-K."/>
            <person name="Ovreas L."/>
            <person name="Rohde M."/>
            <person name="Galperin M.Y."/>
            <person name="Jogler C."/>
        </authorList>
    </citation>
    <scope>NUCLEOTIDE SEQUENCE [LARGE SCALE GENOMIC DNA]</scope>
    <source>
        <strain evidence="1 2">Pla52o</strain>
    </source>
</reference>
<dbReference type="EMBL" id="SJPT01000001">
    <property type="protein sequence ID" value="TWU26376.1"/>
    <property type="molecule type" value="Genomic_DNA"/>
</dbReference>
<gene>
    <name evidence="1" type="ORF">Pla52o_02290</name>
</gene>
<evidence type="ECO:0000313" key="1">
    <source>
        <dbReference type="EMBL" id="TWU26376.1"/>
    </source>
</evidence>
<comment type="caution">
    <text evidence="1">The sequence shown here is derived from an EMBL/GenBank/DDBJ whole genome shotgun (WGS) entry which is preliminary data.</text>
</comment>
<organism evidence="1 2">
    <name type="scientific">Novipirellula galeiformis</name>
    <dbReference type="NCBI Taxonomy" id="2528004"/>
    <lineage>
        <taxon>Bacteria</taxon>
        <taxon>Pseudomonadati</taxon>
        <taxon>Planctomycetota</taxon>
        <taxon>Planctomycetia</taxon>
        <taxon>Pirellulales</taxon>
        <taxon>Pirellulaceae</taxon>
        <taxon>Novipirellula</taxon>
    </lineage>
</organism>